<dbReference type="InterPro" id="IPR047618">
    <property type="entry name" value="QOR-like"/>
</dbReference>
<dbReference type="GeneID" id="4618937"/>
<keyword evidence="7" id="KW-1185">Reference proteome</keyword>
<dbReference type="Pfam" id="PF08240">
    <property type="entry name" value="ADH_N"/>
    <property type="match status" value="1"/>
</dbReference>
<dbReference type="SUPFAM" id="SSF51735">
    <property type="entry name" value="NAD(P)-binding Rossmann-fold domains"/>
    <property type="match status" value="1"/>
</dbReference>
<dbReference type="InParanoid" id="Q75DW3"/>
<evidence type="ECO:0000256" key="4">
    <source>
        <dbReference type="ARBA" id="ARBA00070796"/>
    </source>
</evidence>
<dbReference type="RefSeq" id="NP_982857.1">
    <property type="nucleotide sequence ID" value="NM_208210.1"/>
</dbReference>
<dbReference type="GO" id="GO:0032440">
    <property type="term" value="F:2-alkenal reductase [NAD(P)H] activity"/>
    <property type="evidence" value="ECO:0007669"/>
    <property type="project" value="EnsemblFungi"/>
</dbReference>
<evidence type="ECO:0000256" key="1">
    <source>
        <dbReference type="ARBA" id="ARBA00022857"/>
    </source>
</evidence>
<dbReference type="Gene3D" id="3.40.50.720">
    <property type="entry name" value="NAD(P)-binding Rossmann-like Domain"/>
    <property type="match status" value="1"/>
</dbReference>
<dbReference type="InterPro" id="IPR013149">
    <property type="entry name" value="ADH-like_C"/>
</dbReference>
<accession>Q75DW3</accession>
<evidence type="ECO:0000313" key="6">
    <source>
        <dbReference type="EMBL" id="AAS50681.1"/>
    </source>
</evidence>
<gene>
    <name evidence="6" type="ORF">AGOS_ABL090W</name>
</gene>
<dbReference type="GO" id="GO:0070402">
    <property type="term" value="F:NADPH binding"/>
    <property type="evidence" value="ECO:0000318"/>
    <property type="project" value="GO_Central"/>
</dbReference>
<dbReference type="InterPro" id="IPR011032">
    <property type="entry name" value="GroES-like_sf"/>
</dbReference>
<dbReference type="InterPro" id="IPR036291">
    <property type="entry name" value="NAD(P)-bd_dom_sf"/>
</dbReference>
<reference evidence="7" key="2">
    <citation type="journal article" date="2013" name="G3 (Bethesda)">
        <title>Genomes of Ashbya fungi isolated from insects reveal four mating-type loci, numerous translocations, lack of transposons, and distinct gene duplications.</title>
        <authorList>
            <person name="Dietrich F.S."/>
            <person name="Voegeli S."/>
            <person name="Kuo S."/>
            <person name="Philippsen P."/>
        </authorList>
    </citation>
    <scope>GENOME REANNOTATION</scope>
    <source>
        <strain evidence="7">ATCC 10895 / CBS 109.51 / FGSC 9923 / NRRL Y-1056</strain>
    </source>
</reference>
<sequence length="334" mass="36641">MSDIPTEQKVVLIRETGGPEVLRYEEDYPVPEVRGSDILIKNRYAGVNFIETYFRTGLYPCEKPYVLGREAVGVVAAIGADVRRFKVGDRVACLSSGTFAQYTAVSEKSNVLKLPDDIQDGELQAVAGSLVNGLTALTLVDEAYKPQVGEIVLVYAAAGGVGQLLIQLLHARSVRVIAVASTDEKLQIAKSRGAEFLINSSREDIVAKVLEFTDGEGVGASYDSVGKDTFETTLQSVKRKGTIVSFGNASGAVPPFSIQRLTPKNLKILRPQLYGYLATREEWEYYSSKLLHLIRSKKLIINITNLSPLEEFKRLTQLLESRQTTGKLLLAIPD</sequence>
<dbReference type="GO" id="GO:0035925">
    <property type="term" value="F:mRNA 3'-UTR AU-rich region binding"/>
    <property type="evidence" value="ECO:0000318"/>
    <property type="project" value="GO_Central"/>
</dbReference>
<dbReference type="KEGG" id="ago:AGOS_ABL090W"/>
<dbReference type="FunCoup" id="Q75DW3">
    <property type="interactions" value="649"/>
</dbReference>
<keyword evidence="2" id="KW-0560">Oxidoreductase</keyword>
<dbReference type="OMA" id="KGMTAHY"/>
<dbReference type="CDD" id="cd05286">
    <property type="entry name" value="QOR2"/>
    <property type="match status" value="1"/>
</dbReference>
<feature type="domain" description="Enoyl reductase (ER)" evidence="5">
    <location>
        <begin position="17"/>
        <end position="330"/>
    </location>
</feature>
<dbReference type="Gene3D" id="3.90.180.10">
    <property type="entry name" value="Medium-chain alcohol dehydrogenases, catalytic domain"/>
    <property type="match status" value="1"/>
</dbReference>
<dbReference type="InterPro" id="IPR013154">
    <property type="entry name" value="ADH-like_N"/>
</dbReference>
<evidence type="ECO:0000256" key="3">
    <source>
        <dbReference type="ARBA" id="ARBA00043088"/>
    </source>
</evidence>
<dbReference type="eggNOG" id="KOG1197">
    <property type="taxonomic scope" value="Eukaryota"/>
</dbReference>
<evidence type="ECO:0000313" key="7">
    <source>
        <dbReference type="Proteomes" id="UP000000591"/>
    </source>
</evidence>
<dbReference type="EMBL" id="AE016815">
    <property type="protein sequence ID" value="AAS50681.1"/>
    <property type="molecule type" value="Genomic_DNA"/>
</dbReference>
<dbReference type="PANTHER" id="PTHR48106">
    <property type="entry name" value="QUINONE OXIDOREDUCTASE PIG3-RELATED"/>
    <property type="match status" value="1"/>
</dbReference>
<dbReference type="GO" id="GO:0034599">
    <property type="term" value="P:cellular response to oxidative stress"/>
    <property type="evidence" value="ECO:0007669"/>
    <property type="project" value="EnsemblFungi"/>
</dbReference>
<dbReference type="AlphaFoldDB" id="Q75DW3"/>
<dbReference type="GO" id="GO:0003960">
    <property type="term" value="F:quinone reductase (NADPH) activity"/>
    <property type="evidence" value="ECO:0000318"/>
    <property type="project" value="GO_Central"/>
</dbReference>
<dbReference type="FunFam" id="3.40.50.720:FF:000053">
    <property type="entry name" value="Quinone oxidoreductase 1"/>
    <property type="match status" value="1"/>
</dbReference>
<keyword evidence="1" id="KW-0521">NADP</keyword>
<dbReference type="Pfam" id="PF00107">
    <property type="entry name" value="ADH_zinc_N"/>
    <property type="match status" value="1"/>
</dbReference>
<dbReference type="GO" id="GO:0005829">
    <property type="term" value="C:cytosol"/>
    <property type="evidence" value="ECO:0000318"/>
    <property type="project" value="GO_Central"/>
</dbReference>
<protein>
    <recommendedName>
        <fullName evidence="4">Probable quinone oxidoreductase</fullName>
    </recommendedName>
    <alternativeName>
        <fullName evidence="3">NADPH:quinone reductase</fullName>
    </alternativeName>
</protein>
<name>Q75DW3_EREGS</name>
<dbReference type="Proteomes" id="UP000000591">
    <property type="component" value="Chromosome II"/>
</dbReference>
<organism evidence="6 7">
    <name type="scientific">Eremothecium gossypii (strain ATCC 10895 / CBS 109.51 / FGSC 9923 / NRRL Y-1056)</name>
    <name type="common">Yeast</name>
    <name type="synonym">Ashbya gossypii</name>
    <dbReference type="NCBI Taxonomy" id="284811"/>
    <lineage>
        <taxon>Eukaryota</taxon>
        <taxon>Fungi</taxon>
        <taxon>Dikarya</taxon>
        <taxon>Ascomycota</taxon>
        <taxon>Saccharomycotina</taxon>
        <taxon>Saccharomycetes</taxon>
        <taxon>Saccharomycetales</taxon>
        <taxon>Saccharomycetaceae</taxon>
        <taxon>Eremothecium</taxon>
    </lineage>
</organism>
<dbReference type="OrthoDB" id="48317at2759"/>
<evidence type="ECO:0000256" key="2">
    <source>
        <dbReference type="ARBA" id="ARBA00023002"/>
    </source>
</evidence>
<proteinExistence type="predicted"/>
<dbReference type="PANTHER" id="PTHR48106:SF13">
    <property type="entry name" value="QUINONE OXIDOREDUCTASE-RELATED"/>
    <property type="match status" value="1"/>
</dbReference>
<reference evidence="6 7" key="1">
    <citation type="journal article" date="2004" name="Science">
        <title>The Ashbya gossypii genome as a tool for mapping the ancient Saccharomyces cerevisiae genome.</title>
        <authorList>
            <person name="Dietrich F.S."/>
            <person name="Voegeli S."/>
            <person name="Brachat S."/>
            <person name="Lerch A."/>
            <person name="Gates K."/>
            <person name="Steiner S."/>
            <person name="Mohr C."/>
            <person name="Pohlmann R."/>
            <person name="Luedi P."/>
            <person name="Choi S."/>
            <person name="Wing R.A."/>
            <person name="Flavier A."/>
            <person name="Gaffney T.D."/>
            <person name="Philippsen P."/>
        </authorList>
    </citation>
    <scope>NUCLEOTIDE SEQUENCE [LARGE SCALE GENOMIC DNA]</scope>
    <source>
        <strain evidence="7">ATCC 10895 / CBS 109.51 / FGSC 9923 / NRRL Y-1056</strain>
    </source>
</reference>
<dbReference type="InterPro" id="IPR020843">
    <property type="entry name" value="ER"/>
</dbReference>
<dbReference type="SUPFAM" id="SSF50129">
    <property type="entry name" value="GroES-like"/>
    <property type="match status" value="1"/>
</dbReference>
<dbReference type="SMART" id="SM00829">
    <property type="entry name" value="PKS_ER"/>
    <property type="match status" value="1"/>
</dbReference>
<dbReference type="HOGENOM" id="CLU_026673_3_1_1"/>
<evidence type="ECO:0000259" key="5">
    <source>
        <dbReference type="SMART" id="SM00829"/>
    </source>
</evidence>